<dbReference type="Pfam" id="PF08873">
    <property type="entry name" value="Phage_Mu_Gp37"/>
    <property type="match status" value="1"/>
</dbReference>
<proteinExistence type="predicted"/>
<dbReference type="AlphaFoldDB" id="A0A2D3T4M7"/>
<dbReference type="InterPro" id="IPR014972">
    <property type="entry name" value="Phage_Mu_Gp37"/>
</dbReference>
<reference evidence="2" key="2">
    <citation type="submission" date="2017-11" db="EMBL/GenBank/DDBJ databases">
        <title>PacBio sequencing of new strain of the secondary endosymbiont Candidatus Hamiltonella defensa.</title>
        <authorList>
            <person name="Strand M.R."/>
            <person name="Oliver K."/>
        </authorList>
    </citation>
    <scope>NUCLEOTIDE SEQUENCE [LARGE SCALE GENOMIC DNA]</scope>
    <source>
        <strain evidence="2">A2C</strain>
    </source>
</reference>
<evidence type="ECO:0000313" key="1">
    <source>
        <dbReference type="EMBL" id="ATW30768.1"/>
    </source>
</evidence>
<dbReference type="Proteomes" id="UP000230008">
    <property type="component" value="Chromosome"/>
</dbReference>
<dbReference type="EMBL" id="CP017606">
    <property type="protein sequence ID" value="ATW30768.1"/>
    <property type="molecule type" value="Genomic_DNA"/>
</dbReference>
<reference evidence="2" key="1">
    <citation type="submission" date="2016-10" db="EMBL/GenBank/DDBJ databases">
        <authorList>
            <person name="Chevignon G."/>
        </authorList>
    </citation>
    <scope>NUCLEOTIDE SEQUENCE [LARGE SCALE GENOMIC DNA]</scope>
    <source>
        <strain evidence="2">A2C</strain>
    </source>
</reference>
<protein>
    <submittedName>
        <fullName evidence="1">Uncharacterized protein</fullName>
    </submittedName>
</protein>
<accession>A0A2D3T4M7</accession>
<name>A0A2D3T4M7_9ENTR</name>
<evidence type="ECO:0000313" key="2">
    <source>
        <dbReference type="Proteomes" id="UP000230008"/>
    </source>
</evidence>
<organism evidence="1 2">
    <name type="scientific">Candidatus Williamhamiltonella defendens</name>
    <dbReference type="NCBI Taxonomy" id="138072"/>
    <lineage>
        <taxon>Bacteria</taxon>
        <taxon>Pseudomonadati</taxon>
        <taxon>Pseudomonadota</taxon>
        <taxon>Gammaproteobacteria</taxon>
        <taxon>Enterobacterales</taxon>
        <taxon>Enterobacteriaceae</taxon>
        <taxon>aphid secondary symbionts</taxon>
        <taxon>Candidatus Williamhamiltonella</taxon>
    </lineage>
</organism>
<gene>
    <name evidence="1" type="ORF">BJP41_09285</name>
</gene>
<sequence length="167" mass="18319">MDKINAQLPELKAVAPHPGRFNLDELKRIATQLPAVRVALMGMPRVHMLETGENEAVLRLAAFVVTGDRRQLPKDEAALAIVESLLVLIPGQRWGVTGTMDAKGVKADNLFSGQVERQGVAMWAVTWEQSVRLGKDVWDGGILPSTVYVSDDVEHFGDEMAYDKVLG</sequence>